<feature type="non-terminal residue" evidence="1">
    <location>
        <position position="1"/>
    </location>
</feature>
<dbReference type="Proteomes" id="UP000727407">
    <property type="component" value="Unassembled WGS sequence"/>
</dbReference>
<dbReference type="InterPro" id="IPR016035">
    <property type="entry name" value="Acyl_Trfase/lysoPLipase"/>
</dbReference>
<accession>A0A8J4WUI1</accession>
<organism evidence="1 2">
    <name type="scientific">Clarias magur</name>
    <name type="common">Asian catfish</name>
    <name type="synonym">Macropteronotus magur</name>
    <dbReference type="NCBI Taxonomy" id="1594786"/>
    <lineage>
        <taxon>Eukaryota</taxon>
        <taxon>Metazoa</taxon>
        <taxon>Chordata</taxon>
        <taxon>Craniata</taxon>
        <taxon>Vertebrata</taxon>
        <taxon>Euteleostomi</taxon>
        <taxon>Actinopterygii</taxon>
        <taxon>Neopterygii</taxon>
        <taxon>Teleostei</taxon>
        <taxon>Ostariophysi</taxon>
        <taxon>Siluriformes</taxon>
        <taxon>Clariidae</taxon>
        <taxon>Clarias</taxon>
    </lineage>
</organism>
<keyword evidence="2" id="KW-1185">Reference proteome</keyword>
<dbReference type="Gene3D" id="3.40.1090.10">
    <property type="entry name" value="Cytosolic phospholipase A2 catalytic domain"/>
    <property type="match status" value="1"/>
</dbReference>
<proteinExistence type="predicted"/>
<dbReference type="EMBL" id="QNUK01000581">
    <property type="protein sequence ID" value="KAF5891467.1"/>
    <property type="molecule type" value="Genomic_DNA"/>
</dbReference>
<sequence length="56" mass="6369">SDLNAFINKPTPKDLYLHLVDSAHAIDIAFLPVLRPNRRADIILSLNYSLETDHLQ</sequence>
<protein>
    <submittedName>
        <fullName evidence="1">Cytosolic phospholipase A2 zeta-like</fullName>
    </submittedName>
</protein>
<dbReference type="OrthoDB" id="270970at2759"/>
<comment type="caution">
    <text evidence="1">The sequence shown here is derived from an EMBL/GenBank/DDBJ whole genome shotgun (WGS) entry which is preliminary data.</text>
</comment>
<dbReference type="SUPFAM" id="SSF52151">
    <property type="entry name" value="FabD/lysophospholipase-like"/>
    <property type="match status" value="1"/>
</dbReference>
<feature type="non-terminal residue" evidence="1">
    <location>
        <position position="56"/>
    </location>
</feature>
<evidence type="ECO:0000313" key="2">
    <source>
        <dbReference type="Proteomes" id="UP000727407"/>
    </source>
</evidence>
<name>A0A8J4WUI1_CLAMG</name>
<reference evidence="1" key="1">
    <citation type="submission" date="2020-07" db="EMBL/GenBank/DDBJ databases">
        <title>Clarias magur genome sequencing, assembly and annotation.</title>
        <authorList>
            <person name="Kushwaha B."/>
            <person name="Kumar R."/>
            <person name="Das P."/>
            <person name="Joshi C.G."/>
            <person name="Kumar D."/>
            <person name="Nagpure N.S."/>
            <person name="Pandey M."/>
            <person name="Agarwal S."/>
            <person name="Srivastava S."/>
            <person name="Singh M."/>
            <person name="Sahoo L."/>
            <person name="Jayasankar P."/>
            <person name="Meher P.K."/>
            <person name="Koringa P.G."/>
            <person name="Iquebal M.A."/>
            <person name="Das S.P."/>
            <person name="Bit A."/>
            <person name="Patnaik S."/>
            <person name="Patel N."/>
            <person name="Shah T.M."/>
            <person name="Hinsu A."/>
            <person name="Jena J.K."/>
        </authorList>
    </citation>
    <scope>NUCLEOTIDE SEQUENCE</scope>
    <source>
        <strain evidence="1">CIFAMagur01</strain>
        <tissue evidence="1">Testis</tissue>
    </source>
</reference>
<dbReference type="AlphaFoldDB" id="A0A8J4WUI1"/>
<gene>
    <name evidence="1" type="ORF">DAT39_018831</name>
</gene>
<evidence type="ECO:0000313" key="1">
    <source>
        <dbReference type="EMBL" id="KAF5891467.1"/>
    </source>
</evidence>